<proteinExistence type="predicted"/>
<reference evidence="1" key="1">
    <citation type="submission" date="2014-11" db="EMBL/GenBank/DDBJ databases">
        <authorList>
            <person name="Amaro Gonzalez C."/>
        </authorList>
    </citation>
    <scope>NUCLEOTIDE SEQUENCE</scope>
</reference>
<sequence length="31" mass="3646">MRIPIIPLYLRNGKMLNPLYNNSTFVYIFGS</sequence>
<protein>
    <submittedName>
        <fullName evidence="1">Uncharacterized protein</fullName>
    </submittedName>
</protein>
<name>A0A0E9U176_ANGAN</name>
<organism evidence="1">
    <name type="scientific">Anguilla anguilla</name>
    <name type="common">European freshwater eel</name>
    <name type="synonym">Muraena anguilla</name>
    <dbReference type="NCBI Taxonomy" id="7936"/>
    <lineage>
        <taxon>Eukaryota</taxon>
        <taxon>Metazoa</taxon>
        <taxon>Chordata</taxon>
        <taxon>Craniata</taxon>
        <taxon>Vertebrata</taxon>
        <taxon>Euteleostomi</taxon>
        <taxon>Actinopterygii</taxon>
        <taxon>Neopterygii</taxon>
        <taxon>Teleostei</taxon>
        <taxon>Anguilliformes</taxon>
        <taxon>Anguillidae</taxon>
        <taxon>Anguilla</taxon>
    </lineage>
</organism>
<dbReference type="AlphaFoldDB" id="A0A0E9U176"/>
<dbReference type="EMBL" id="GBXM01048913">
    <property type="protein sequence ID" value="JAH59664.1"/>
    <property type="molecule type" value="Transcribed_RNA"/>
</dbReference>
<reference evidence="1" key="2">
    <citation type="journal article" date="2015" name="Fish Shellfish Immunol.">
        <title>Early steps in the European eel (Anguilla anguilla)-Vibrio vulnificus interaction in the gills: Role of the RtxA13 toxin.</title>
        <authorList>
            <person name="Callol A."/>
            <person name="Pajuelo D."/>
            <person name="Ebbesson L."/>
            <person name="Teles M."/>
            <person name="MacKenzie S."/>
            <person name="Amaro C."/>
        </authorList>
    </citation>
    <scope>NUCLEOTIDE SEQUENCE</scope>
</reference>
<evidence type="ECO:0000313" key="1">
    <source>
        <dbReference type="EMBL" id="JAH59664.1"/>
    </source>
</evidence>
<accession>A0A0E9U176</accession>